<feature type="domain" description="DSBA-like thioredoxin" evidence="1">
    <location>
        <begin position="9"/>
        <end position="186"/>
    </location>
</feature>
<dbReference type="CDD" id="cd03025">
    <property type="entry name" value="DsbA_FrnE_like"/>
    <property type="match status" value="1"/>
</dbReference>
<keyword evidence="3" id="KW-1185">Reference proteome</keyword>
<evidence type="ECO:0000313" key="3">
    <source>
        <dbReference type="Proteomes" id="UP000183031"/>
    </source>
</evidence>
<dbReference type="EMBL" id="FMUT01000011">
    <property type="protein sequence ID" value="SCZ06136.1"/>
    <property type="molecule type" value="Genomic_DNA"/>
</dbReference>
<dbReference type="Gene3D" id="3.40.30.10">
    <property type="entry name" value="Glutaredoxin"/>
    <property type="match status" value="1"/>
</dbReference>
<reference evidence="2 3" key="1">
    <citation type="submission" date="2016-10" db="EMBL/GenBank/DDBJ databases">
        <authorList>
            <person name="Varghese N."/>
            <person name="Submissions S."/>
        </authorList>
    </citation>
    <scope>NUCLEOTIDE SEQUENCE [LARGE SCALE GENOMIC DNA]</scope>
    <source>
        <strain evidence="2 3">CGMCC 1.6853</strain>
    </source>
</reference>
<protein>
    <recommendedName>
        <fullName evidence="1">DSBA-like thioredoxin domain-containing protein</fullName>
    </recommendedName>
</protein>
<gene>
    <name evidence="2" type="ORF">SAMN02927935_03826</name>
</gene>
<sequence>MTETTLHYIFDPLCGWCYGAAPLVKAAQSLPGLKIVPHAGGMMTGNNRRQITDEWRNYVIPHDKRIAEMTGQPFGEAYFNGLLRDTTAVMDSEPSITAILAAEKLAGRGLDMLHRIQQAHYKEGRRIADTPVLEALAKELGLPSAAFIAEMRFNSGAPTAQHIAESRALLAKVQGQGFPTFALQDNEGRLHLLPAGNYLGNVEAWKNLLGAAALA</sequence>
<dbReference type="PANTHER" id="PTHR13887:SF51">
    <property type="entry name" value="DSBA FAMILY PROTEIN"/>
    <property type="match status" value="1"/>
</dbReference>
<proteinExistence type="predicted"/>
<dbReference type="RefSeq" id="WP_033632219.1">
    <property type="nucleotide sequence ID" value="NZ_CBCSIN010000008.1"/>
</dbReference>
<dbReference type="Proteomes" id="UP000183031">
    <property type="component" value="Unassembled WGS sequence"/>
</dbReference>
<dbReference type="InterPro" id="IPR001853">
    <property type="entry name" value="DSBA-like_thioredoxin_dom"/>
</dbReference>
<organism evidence="2 3">
    <name type="scientific">Serratia nematodiphila</name>
    <dbReference type="NCBI Taxonomy" id="458197"/>
    <lineage>
        <taxon>Bacteria</taxon>
        <taxon>Pseudomonadati</taxon>
        <taxon>Pseudomonadota</taxon>
        <taxon>Gammaproteobacteria</taxon>
        <taxon>Enterobacterales</taxon>
        <taxon>Yersiniaceae</taxon>
        <taxon>Serratia</taxon>
    </lineage>
</organism>
<dbReference type="PANTHER" id="PTHR13887">
    <property type="entry name" value="GLUTATHIONE S-TRANSFERASE KAPPA"/>
    <property type="match status" value="1"/>
</dbReference>
<evidence type="ECO:0000259" key="1">
    <source>
        <dbReference type="Pfam" id="PF01323"/>
    </source>
</evidence>
<evidence type="ECO:0000313" key="2">
    <source>
        <dbReference type="EMBL" id="SCZ06136.1"/>
    </source>
</evidence>
<dbReference type="InterPro" id="IPR036249">
    <property type="entry name" value="Thioredoxin-like_sf"/>
</dbReference>
<name>A0A1G5KZY8_9GAMM</name>
<comment type="caution">
    <text evidence="2">The sequence shown here is derived from an EMBL/GenBank/DDBJ whole genome shotgun (WGS) entry which is preliminary data.</text>
</comment>
<accession>A0A1G5KZY8</accession>
<dbReference type="SUPFAM" id="SSF52833">
    <property type="entry name" value="Thioredoxin-like"/>
    <property type="match status" value="1"/>
</dbReference>
<dbReference type="Pfam" id="PF01323">
    <property type="entry name" value="DSBA"/>
    <property type="match status" value="1"/>
</dbReference>